<name>A0A1I7ZUF2_9BILA</name>
<sequence length="152" mass="17168">MDCVKAIGLDHDYLSKLEEQKRLREQMLKKKEQRRNENRGSPGPSQAGKRDHPPQDPLPTDDKKRIGRSKAYLVVVVDKVARWSAAQPTIQAIASATGRIKKCWQSSPSTVSIVFHEHDNAKKFMINQNGKVYGGCRLSIRLEKAYLNLATV</sequence>
<organism evidence="2 3">
    <name type="scientific">Steinernema glaseri</name>
    <dbReference type="NCBI Taxonomy" id="37863"/>
    <lineage>
        <taxon>Eukaryota</taxon>
        <taxon>Metazoa</taxon>
        <taxon>Ecdysozoa</taxon>
        <taxon>Nematoda</taxon>
        <taxon>Chromadorea</taxon>
        <taxon>Rhabditida</taxon>
        <taxon>Tylenchina</taxon>
        <taxon>Panagrolaimomorpha</taxon>
        <taxon>Strongyloidoidea</taxon>
        <taxon>Steinernematidae</taxon>
        <taxon>Steinernema</taxon>
    </lineage>
</organism>
<protein>
    <submittedName>
        <fullName evidence="3">YTH domain-containing protein</fullName>
    </submittedName>
</protein>
<feature type="region of interest" description="Disordered" evidence="1">
    <location>
        <begin position="24"/>
        <end position="65"/>
    </location>
</feature>
<evidence type="ECO:0000313" key="2">
    <source>
        <dbReference type="Proteomes" id="UP000095287"/>
    </source>
</evidence>
<feature type="compositionally biased region" description="Basic and acidic residues" evidence="1">
    <location>
        <begin position="24"/>
        <end position="38"/>
    </location>
</feature>
<dbReference type="WBParaSite" id="L893_g29904.t1">
    <property type="protein sequence ID" value="L893_g29904.t1"/>
    <property type="gene ID" value="L893_g29904"/>
</dbReference>
<reference evidence="3" key="1">
    <citation type="submission" date="2016-11" db="UniProtKB">
        <authorList>
            <consortium name="WormBaseParasite"/>
        </authorList>
    </citation>
    <scope>IDENTIFICATION</scope>
</reference>
<dbReference type="Proteomes" id="UP000095287">
    <property type="component" value="Unplaced"/>
</dbReference>
<proteinExistence type="predicted"/>
<keyword evidence="2" id="KW-1185">Reference proteome</keyword>
<dbReference type="AlphaFoldDB" id="A0A1I7ZUF2"/>
<feature type="compositionally biased region" description="Basic and acidic residues" evidence="1">
    <location>
        <begin position="48"/>
        <end position="64"/>
    </location>
</feature>
<evidence type="ECO:0000313" key="3">
    <source>
        <dbReference type="WBParaSite" id="L893_g29904.t1"/>
    </source>
</evidence>
<evidence type="ECO:0000256" key="1">
    <source>
        <dbReference type="SAM" id="MobiDB-lite"/>
    </source>
</evidence>
<accession>A0A1I7ZUF2</accession>